<dbReference type="eggNOG" id="COG0657">
    <property type="taxonomic scope" value="Bacteria"/>
</dbReference>
<dbReference type="OrthoDB" id="3206739at2"/>
<accession>W7IV94</accession>
<dbReference type="Pfam" id="PF07859">
    <property type="entry name" value="Abhydrolase_3"/>
    <property type="match status" value="1"/>
</dbReference>
<evidence type="ECO:0000313" key="4">
    <source>
        <dbReference type="Proteomes" id="UP000019277"/>
    </source>
</evidence>
<dbReference type="STRING" id="909613.UO65_4081"/>
<reference evidence="3 4" key="1">
    <citation type="journal article" date="2014" name="Genome Announc.">
        <title>Draft Genome Sequence of the Antitrypanosomally Active Sponge-Associated Bacterium Actinokineospora sp. Strain EG49.</title>
        <authorList>
            <person name="Harjes J."/>
            <person name="Ryu T."/>
            <person name="Abdelmohsen U.R."/>
            <person name="Moitinho-Silva L."/>
            <person name="Horn H."/>
            <person name="Ravasi T."/>
            <person name="Hentschel U."/>
        </authorList>
    </citation>
    <scope>NUCLEOTIDE SEQUENCE [LARGE SCALE GENOMIC DNA]</scope>
    <source>
        <strain evidence="3 4">EG49</strain>
    </source>
</reference>
<keyword evidence="4" id="KW-1185">Reference proteome</keyword>
<dbReference type="Gene3D" id="3.40.50.1820">
    <property type="entry name" value="alpha/beta hydrolase"/>
    <property type="match status" value="1"/>
</dbReference>
<dbReference type="Proteomes" id="UP000019277">
    <property type="component" value="Unassembled WGS sequence"/>
</dbReference>
<dbReference type="InterPro" id="IPR029058">
    <property type="entry name" value="AB_hydrolase_fold"/>
</dbReference>
<evidence type="ECO:0000313" key="3">
    <source>
        <dbReference type="EMBL" id="EWC60657.1"/>
    </source>
</evidence>
<feature type="domain" description="Alpha/beta hydrolase fold-3" evidence="2">
    <location>
        <begin position="80"/>
        <end position="282"/>
    </location>
</feature>
<dbReference type="InterPro" id="IPR013094">
    <property type="entry name" value="AB_hydrolase_3"/>
</dbReference>
<dbReference type="PANTHER" id="PTHR48081:SF8">
    <property type="entry name" value="ALPHA_BETA HYDROLASE FOLD-3 DOMAIN-CONTAINING PROTEIN-RELATED"/>
    <property type="match status" value="1"/>
</dbReference>
<dbReference type="PANTHER" id="PTHR48081">
    <property type="entry name" value="AB HYDROLASE SUPERFAMILY PROTEIN C4A8.06C"/>
    <property type="match status" value="1"/>
</dbReference>
<dbReference type="AlphaFoldDB" id="W7IV94"/>
<dbReference type="EMBL" id="AYXG01000148">
    <property type="protein sequence ID" value="EWC60657.1"/>
    <property type="molecule type" value="Genomic_DNA"/>
</dbReference>
<dbReference type="PATRIC" id="fig|909613.9.peg.4082"/>
<dbReference type="InterPro" id="IPR050300">
    <property type="entry name" value="GDXG_lipolytic_enzyme"/>
</dbReference>
<keyword evidence="1 3" id="KW-0378">Hydrolase</keyword>
<proteinExistence type="predicted"/>
<dbReference type="GO" id="GO:0016787">
    <property type="term" value="F:hydrolase activity"/>
    <property type="evidence" value="ECO:0007669"/>
    <property type="project" value="UniProtKB-KW"/>
</dbReference>
<comment type="caution">
    <text evidence="3">The sequence shown here is derived from an EMBL/GenBank/DDBJ whole genome shotgun (WGS) entry which is preliminary data.</text>
</comment>
<name>W7IV94_9PSEU</name>
<protein>
    <submittedName>
        <fullName evidence="3">Lipase/esterase</fullName>
        <ecNumber evidence="3">3.1.1.-</ecNumber>
    </submittedName>
</protein>
<dbReference type="EC" id="3.1.1.-" evidence="3"/>
<evidence type="ECO:0000259" key="2">
    <source>
        <dbReference type="Pfam" id="PF07859"/>
    </source>
</evidence>
<evidence type="ECO:0000256" key="1">
    <source>
        <dbReference type="ARBA" id="ARBA00022801"/>
    </source>
</evidence>
<organism evidence="3 4">
    <name type="scientific">Actinokineospora spheciospongiae</name>
    <dbReference type="NCBI Taxonomy" id="909613"/>
    <lineage>
        <taxon>Bacteria</taxon>
        <taxon>Bacillati</taxon>
        <taxon>Actinomycetota</taxon>
        <taxon>Actinomycetes</taxon>
        <taxon>Pseudonocardiales</taxon>
        <taxon>Pseudonocardiaceae</taxon>
        <taxon>Actinokineospora</taxon>
    </lineage>
</organism>
<gene>
    <name evidence="3" type="ORF">UO65_4081</name>
</gene>
<sequence length="309" mass="32677">MTHDFDPDLADAAPRLRPLDYADPVSARAALRAVMARQPRHEPVSEVLVRDQTVPGPVGAPGVVVRLHRPAARVDPLPALVFPHWGGFVTGDLDTVDTAATRIADLVGAVVVSPDYRLAPEHPYPAGLEDCYAALEWTVAEAAALGVDADRVAVGGFSAGGALAAGLALLARDRSGPRVCFQYLLFPQLDDRLTTPSARSFVDTPMLDRRSLELSWGHYLGGAAASGHAAPARAEDLSGLPPAFVGVCEYDPLRDEGIDYAHRLAASGVEAELAHYSGAFHGSIGLAHAASSRRMIADQVTALRRALHP</sequence>
<dbReference type="SUPFAM" id="SSF53474">
    <property type="entry name" value="alpha/beta-Hydrolases"/>
    <property type="match status" value="1"/>
</dbReference>
<dbReference type="RefSeq" id="WP_035284855.1">
    <property type="nucleotide sequence ID" value="NZ_AYXG01000148.1"/>
</dbReference>